<dbReference type="PANTHER" id="PTHR10044:SF139">
    <property type="entry name" value="DEATH-ASSOCIATED INHIBITOR OF APOPTOSIS 2"/>
    <property type="match status" value="1"/>
</dbReference>
<reference evidence="2 3" key="1">
    <citation type="journal article" date="2021" name="Elife">
        <title>Chloroplast acquisition without the gene transfer in kleptoplastic sea slugs, Plakobranchus ocellatus.</title>
        <authorList>
            <person name="Maeda T."/>
            <person name="Takahashi S."/>
            <person name="Yoshida T."/>
            <person name="Shimamura S."/>
            <person name="Takaki Y."/>
            <person name="Nagai Y."/>
            <person name="Toyoda A."/>
            <person name="Suzuki Y."/>
            <person name="Arimoto A."/>
            <person name="Ishii H."/>
            <person name="Satoh N."/>
            <person name="Nishiyama T."/>
            <person name="Hasebe M."/>
            <person name="Maruyama T."/>
            <person name="Minagawa J."/>
            <person name="Obokata J."/>
            <person name="Shigenobu S."/>
        </authorList>
    </citation>
    <scope>NUCLEOTIDE SEQUENCE [LARGE SCALE GENOMIC DNA]</scope>
</reference>
<dbReference type="GO" id="GO:0051726">
    <property type="term" value="P:regulation of cell cycle"/>
    <property type="evidence" value="ECO:0007669"/>
    <property type="project" value="TreeGrafter"/>
</dbReference>
<dbReference type="Gene3D" id="1.10.1170.10">
    <property type="entry name" value="Inhibitor Of Apoptosis Protein (2mihbC-IAP-1), Chain A"/>
    <property type="match status" value="1"/>
</dbReference>
<keyword evidence="3" id="KW-1185">Reference proteome</keyword>
<organism evidence="2 3">
    <name type="scientific">Plakobranchus ocellatus</name>
    <dbReference type="NCBI Taxonomy" id="259542"/>
    <lineage>
        <taxon>Eukaryota</taxon>
        <taxon>Metazoa</taxon>
        <taxon>Spiralia</taxon>
        <taxon>Lophotrochozoa</taxon>
        <taxon>Mollusca</taxon>
        <taxon>Gastropoda</taxon>
        <taxon>Heterobranchia</taxon>
        <taxon>Euthyneura</taxon>
        <taxon>Panpulmonata</taxon>
        <taxon>Sacoglossa</taxon>
        <taxon>Placobranchoidea</taxon>
        <taxon>Plakobranchidae</taxon>
        <taxon>Plakobranchus</taxon>
    </lineage>
</organism>
<feature type="region of interest" description="Disordered" evidence="1">
    <location>
        <begin position="293"/>
        <end position="327"/>
    </location>
</feature>
<gene>
    <name evidence="2" type="ORF">PoB_001088900</name>
</gene>
<dbReference type="SMART" id="SM00238">
    <property type="entry name" value="BIR"/>
    <property type="match status" value="1"/>
</dbReference>
<evidence type="ECO:0000313" key="3">
    <source>
        <dbReference type="Proteomes" id="UP000735302"/>
    </source>
</evidence>
<proteinExistence type="predicted"/>
<dbReference type="AlphaFoldDB" id="A0AAV3YQS8"/>
<feature type="compositionally biased region" description="Polar residues" evidence="1">
    <location>
        <begin position="310"/>
        <end position="322"/>
    </location>
</feature>
<dbReference type="GO" id="GO:0043027">
    <property type="term" value="F:cysteine-type endopeptidase inhibitor activity involved in apoptotic process"/>
    <property type="evidence" value="ECO:0007669"/>
    <property type="project" value="TreeGrafter"/>
</dbReference>
<dbReference type="GO" id="GO:0061630">
    <property type="term" value="F:ubiquitin protein ligase activity"/>
    <property type="evidence" value="ECO:0007669"/>
    <property type="project" value="TreeGrafter"/>
</dbReference>
<dbReference type="InterPro" id="IPR001370">
    <property type="entry name" value="BIR_rpt"/>
</dbReference>
<dbReference type="Proteomes" id="UP000735302">
    <property type="component" value="Unassembled WGS sequence"/>
</dbReference>
<evidence type="ECO:0000313" key="2">
    <source>
        <dbReference type="EMBL" id="GFN84383.1"/>
    </source>
</evidence>
<protein>
    <submittedName>
        <fullName evidence="2">E3 ubiquitin-protein ligase xiap</fullName>
    </submittedName>
</protein>
<dbReference type="PROSITE" id="PS50143">
    <property type="entry name" value="BIR_REPEAT_2"/>
    <property type="match status" value="1"/>
</dbReference>
<dbReference type="SUPFAM" id="SSF57924">
    <property type="entry name" value="Inhibitor of apoptosis (IAP) repeat"/>
    <property type="match status" value="1"/>
</dbReference>
<dbReference type="GO" id="GO:0005634">
    <property type="term" value="C:nucleus"/>
    <property type="evidence" value="ECO:0007669"/>
    <property type="project" value="TreeGrafter"/>
</dbReference>
<feature type="region of interest" description="Disordered" evidence="1">
    <location>
        <begin position="138"/>
        <end position="190"/>
    </location>
</feature>
<comment type="caution">
    <text evidence="2">The sequence shown here is derived from an EMBL/GenBank/DDBJ whole genome shotgun (WGS) entry which is preliminary data.</text>
</comment>
<dbReference type="GO" id="GO:0031398">
    <property type="term" value="P:positive regulation of protein ubiquitination"/>
    <property type="evidence" value="ECO:0007669"/>
    <property type="project" value="TreeGrafter"/>
</dbReference>
<dbReference type="GO" id="GO:0043066">
    <property type="term" value="P:negative regulation of apoptotic process"/>
    <property type="evidence" value="ECO:0007669"/>
    <property type="project" value="TreeGrafter"/>
</dbReference>
<feature type="compositionally biased region" description="Polar residues" evidence="1">
    <location>
        <begin position="149"/>
        <end position="165"/>
    </location>
</feature>
<dbReference type="PANTHER" id="PTHR10044">
    <property type="entry name" value="INHIBITOR OF APOPTOSIS"/>
    <property type="match status" value="1"/>
</dbReference>
<dbReference type="InterPro" id="IPR050784">
    <property type="entry name" value="IAP"/>
</dbReference>
<dbReference type="Pfam" id="PF00653">
    <property type="entry name" value="BIR"/>
    <property type="match status" value="1"/>
</dbReference>
<evidence type="ECO:0000256" key="1">
    <source>
        <dbReference type="SAM" id="MobiDB-lite"/>
    </source>
</evidence>
<accession>A0AAV3YQS8</accession>
<name>A0AAV3YQS8_9GAST</name>
<dbReference type="GO" id="GO:0005737">
    <property type="term" value="C:cytoplasm"/>
    <property type="evidence" value="ECO:0007669"/>
    <property type="project" value="TreeGrafter"/>
</dbReference>
<dbReference type="EMBL" id="BLXT01001307">
    <property type="protein sequence ID" value="GFN84383.1"/>
    <property type="molecule type" value="Genomic_DNA"/>
</dbReference>
<sequence>MATGTSPEYWIYEEWYEERRRRDSFSNYPSNAAKCAVLLAAAGFIYIGNGCSDIVCCCFCKGVKSDWTQDEDIGAVHRRMSPDCPMVTGSACGNIPSDHYPETGDRVEDFDLRSNTNGLPESTRARIRHAFLSRGEFANTGRAEPPTHSGRNMENIHSQGTSSSDIRPWPHLSRSAVPANPPRAPQSQTHRDLGIDMHWPWKTEYADLNRRLETFAIRSANHPLPARNLADARYFYADHESGQHTFTARGSQIFNSFSPFRTSSKQRTNACYGKIPSSFPLLCEDAFPPKSTKATQISASSHRARPPSPQLATSASNAQGLHSQGPYCMGDRALAADLKS</sequence>